<feature type="compositionally biased region" description="Pro residues" evidence="1">
    <location>
        <begin position="509"/>
        <end position="525"/>
    </location>
</feature>
<feature type="compositionally biased region" description="Polar residues" evidence="1">
    <location>
        <begin position="454"/>
        <end position="469"/>
    </location>
</feature>
<feature type="compositionally biased region" description="Pro residues" evidence="1">
    <location>
        <begin position="698"/>
        <end position="708"/>
    </location>
</feature>
<feature type="compositionally biased region" description="Low complexity" evidence="1">
    <location>
        <begin position="1184"/>
        <end position="1195"/>
    </location>
</feature>
<organism evidence="2 3">
    <name type="scientific">Vitrella brassicaformis (strain CCMP3155)</name>
    <dbReference type="NCBI Taxonomy" id="1169540"/>
    <lineage>
        <taxon>Eukaryota</taxon>
        <taxon>Sar</taxon>
        <taxon>Alveolata</taxon>
        <taxon>Colpodellida</taxon>
        <taxon>Vitrellaceae</taxon>
        <taxon>Vitrella</taxon>
    </lineage>
</organism>
<feature type="region of interest" description="Disordered" evidence="1">
    <location>
        <begin position="363"/>
        <end position="562"/>
    </location>
</feature>
<feature type="region of interest" description="Disordered" evidence="1">
    <location>
        <begin position="1069"/>
        <end position="1111"/>
    </location>
</feature>
<name>A0A0G4FFY0_VITBC</name>
<evidence type="ECO:0000313" key="2">
    <source>
        <dbReference type="EMBL" id="CEM12078.1"/>
    </source>
</evidence>
<accession>A0A0G4FFY0</accession>
<sequence>MVDRMPTPSPQYDTWSPLLDDSSNRTPTDSGMPDNGINGRGEADDGAEEIDAANDETFGDSGPIRDDWAASAAEIDRIEEFRHHFHAGEGRTQRTQSATLLPLGSPESLPDRMQPSPFAVQPRHSLDVSDYRRDTGLGPPDAPLPSPGPTALSSPPNGDARSLSSPASPPPEGLRQFLFAKAATVAANRRDDQPQPQQRKEDLLPDLSSLRASRGGGHSLLELTATPSSAPSPPHVPDADPFQRRQPRADGGQLASPSTSPPPGTSPPSALSIGMNIRQMLPSLAEHTTSPSPTNPPNEGSDGENWGAGWSQAANQGSIHEINWSPGTQEKREGSGPAPISPFFGAMSPLGGSGLPAVMMEARGEQPPTRLGSWPAAAEGGSVGAGPARVPSMPHATPEPLPPAGEPSLFPPFPSADQPPFPALEPAHLPFASPSPESRHPLFQETDITREARSTTGLFNLPSDSQPGQQRPPLPFVSSPPSVDRPFMPPEGGGLLGDALHGMQQPVGSRPPPPPASAVPNPPFMLGPRSSDTSATGSRGEGEVSSPADRGPGGPGPGGEQINMLQSLVHRARGTGEGTIQLDVNQVEDLMRALGASGGGTNHVGRHSVPAASRPIPPSGMSPPPPPEPSSQQTNPILQLLQQDRRHSDQIGMQQQQPQRMPPQGGRGPHAGLPPFGGGPGPQRVGKTPTSGPRGFPGAPPPPPPPPGFGLMGRPPGILPHPSADGFELMGKTARQLNMNMNMGGFAGSPVFPPPPPPPPPMEDEYHAGVQWAATGGPVPPRRPHRIFPLTKTHKELIVKGQIDFPAPWSRKEMPPDAGARQLMRRREIDFILRTFLNLTSRNPSVQLPSGRFVFQHTPRPSTASPHPSEIHPSHAGSDDEVPAVGSPAAEAVTRGTETPEEHEGEPHEPREEKPPEDSPHVHVDHEEEDDFHRRFGGRNYATVRHPRQIIQLAPGVGAGQGFGHVGGPEGRTNGSPVVDERMPSKAPQTCAEILAMIRTHGVSEGKLRRFVSRCVEEGYDTLMHIERIDEKIRETPAFNTPQVDRLNTDKRKAISCLYGWATGRSLRTEDGQLDSDEGRINGLTAPSRESETPSEQEGGEGPAAPVRASSIDTVGTGSKAEWLLEKILRIGKGQRLVGRLLGHLVDDLRDQDNVKPALAYVLQMVVRTPSFLRECMASLDTSQAAPKAPPAAAAARERPDMPMPPPPPPPPPPKLPALAQLADASLKAMQRLSTPDEDGWDWCCCLLGRMLEGVDRQTLAALLHHKGGVRSLRILTERLPPVTDPDTPQTVKSTLLSYGQTIGGGVLQAIVQVCINERPQEALEQLSRADHGHPEGHTIGLVRLLSFLYTQADDKQRTLLKEPLTRLVPSFVPSQTGQVVNEIFSHLDTAGGGPNGPSLGLSALST</sequence>
<feature type="compositionally biased region" description="Basic and acidic residues" evidence="1">
    <location>
        <begin position="81"/>
        <end position="92"/>
    </location>
</feature>
<feature type="compositionally biased region" description="Low complexity" evidence="1">
    <location>
        <begin position="682"/>
        <end position="697"/>
    </location>
</feature>
<feature type="compositionally biased region" description="Basic and acidic residues" evidence="1">
    <location>
        <begin position="188"/>
        <end position="203"/>
    </location>
</feature>
<feature type="region of interest" description="Disordered" evidence="1">
    <location>
        <begin position="842"/>
        <end position="931"/>
    </location>
</feature>
<feature type="compositionally biased region" description="Pro residues" evidence="1">
    <location>
        <begin position="397"/>
        <end position="423"/>
    </location>
</feature>
<feature type="region of interest" description="Disordered" evidence="1">
    <location>
        <begin position="593"/>
        <end position="722"/>
    </location>
</feature>
<feature type="compositionally biased region" description="Low complexity" evidence="1">
    <location>
        <begin position="652"/>
        <end position="664"/>
    </location>
</feature>
<feature type="compositionally biased region" description="Basic and acidic residues" evidence="1">
    <location>
        <begin position="437"/>
        <end position="453"/>
    </location>
</feature>
<dbReference type="InParanoid" id="A0A0G4FFY0"/>
<feature type="compositionally biased region" description="Acidic residues" evidence="1">
    <location>
        <begin position="44"/>
        <end position="58"/>
    </location>
</feature>
<feature type="compositionally biased region" description="Polar residues" evidence="1">
    <location>
        <begin position="632"/>
        <end position="642"/>
    </location>
</feature>
<keyword evidence="3" id="KW-1185">Reference proteome</keyword>
<dbReference type="EMBL" id="CDMY01000432">
    <property type="protein sequence ID" value="CEM12078.1"/>
    <property type="molecule type" value="Genomic_DNA"/>
</dbReference>
<evidence type="ECO:0000313" key="3">
    <source>
        <dbReference type="Proteomes" id="UP000041254"/>
    </source>
</evidence>
<dbReference type="Proteomes" id="UP000041254">
    <property type="component" value="Unassembled WGS sequence"/>
</dbReference>
<gene>
    <name evidence="2" type="ORF">Vbra_9160</name>
</gene>
<dbReference type="VEuPathDB" id="CryptoDB:Vbra_9160"/>
<proteinExistence type="predicted"/>
<protein>
    <submittedName>
        <fullName evidence="2">Uncharacterized protein</fullName>
    </submittedName>
</protein>
<feature type="compositionally biased region" description="Basic and acidic residues" evidence="1">
    <location>
        <begin position="898"/>
        <end position="931"/>
    </location>
</feature>
<reference evidence="2 3" key="1">
    <citation type="submission" date="2014-11" db="EMBL/GenBank/DDBJ databases">
        <authorList>
            <person name="Zhu J."/>
            <person name="Qi W."/>
            <person name="Song R."/>
        </authorList>
    </citation>
    <scope>NUCLEOTIDE SEQUENCE [LARGE SCALE GENOMIC DNA]</scope>
</reference>
<feature type="compositionally biased region" description="Pro residues" evidence="1">
    <location>
        <begin position="1202"/>
        <end position="1215"/>
    </location>
</feature>
<dbReference type="STRING" id="1169540.A0A0G4FFY0"/>
<feature type="region of interest" description="Disordered" evidence="1">
    <location>
        <begin position="1"/>
        <end position="66"/>
    </location>
</feature>
<feature type="compositionally biased region" description="Basic and acidic residues" evidence="1">
    <location>
        <begin position="124"/>
        <end position="135"/>
    </location>
</feature>
<evidence type="ECO:0000256" key="1">
    <source>
        <dbReference type="SAM" id="MobiDB-lite"/>
    </source>
</evidence>
<feature type="region of interest" description="Disordered" evidence="1">
    <location>
        <begin position="1181"/>
        <end position="1215"/>
    </location>
</feature>
<feature type="compositionally biased region" description="Pro residues" evidence="1">
    <location>
        <begin position="615"/>
        <end position="629"/>
    </location>
</feature>
<feature type="compositionally biased region" description="Gly residues" evidence="1">
    <location>
        <begin position="665"/>
        <end position="681"/>
    </location>
</feature>
<feature type="region of interest" description="Disordered" evidence="1">
    <location>
        <begin position="81"/>
        <end position="347"/>
    </location>
</feature>